<dbReference type="GO" id="GO:0032153">
    <property type="term" value="C:cell division site"/>
    <property type="evidence" value="ECO:0007669"/>
    <property type="project" value="TreeGrafter"/>
</dbReference>
<dbReference type="GO" id="GO:0005524">
    <property type="term" value="F:ATP binding"/>
    <property type="evidence" value="ECO:0007669"/>
    <property type="project" value="UniProtKB-KW"/>
</dbReference>
<dbReference type="GO" id="GO:0016887">
    <property type="term" value="F:ATP hydrolysis activity"/>
    <property type="evidence" value="ECO:0007669"/>
    <property type="project" value="InterPro"/>
</dbReference>
<dbReference type="STRING" id="233100.SAMN05216526_0315"/>
<dbReference type="PANTHER" id="PTHR12169">
    <property type="entry name" value="ATPASE N2B"/>
    <property type="match status" value="1"/>
</dbReference>
<dbReference type="Gene3D" id="3.40.50.300">
    <property type="entry name" value="P-loop containing nucleotide triphosphate hydrolases"/>
    <property type="match status" value="1"/>
</dbReference>
<keyword evidence="2" id="KW-0067">ATP-binding</keyword>
<dbReference type="Pfam" id="PF03969">
    <property type="entry name" value="AFG1_ATPase"/>
    <property type="match status" value="1"/>
</dbReference>
<sequence>MVASEIQFDPAQERALTSLSSLAQRLQQPAEPANNGLLARLRGRAAQKPNVRGLYLWGPVGRGKTLLMDRFYEDLADIPKRRLHFHRFMQQVHADLAKRKAMQDPLADIAQQWADEVRLLCLDEFFVADITDAMLLYRLLEALTEAGVTLVTTSNVPPDELYRDGLQRARFLPAIELLKQHLEVVEIDGGTDYRLRHLDHAPVYQVPADASAHAALLASFEALAPCTGREDVLININERELPVKRLSDGVVWFDFAVLCQSARSAADYVEIAREFHTVLLSDIPLLPLEQDSAARRLITLVDEFYDRRVKLMISAAAPAEQLYQGHKLKFEFERCISRLLEMRSQSYLAEPHLP</sequence>
<evidence type="ECO:0000256" key="2">
    <source>
        <dbReference type="ARBA" id="ARBA00022840"/>
    </source>
</evidence>
<dbReference type="SUPFAM" id="SSF52540">
    <property type="entry name" value="P-loop containing nucleoside triphosphate hydrolases"/>
    <property type="match status" value="1"/>
</dbReference>
<name>A0A1R3VMP8_9GAMM</name>
<organism evidence="3 4">
    <name type="scientific">Ectothiorhodosinus mongolicus</name>
    <dbReference type="NCBI Taxonomy" id="233100"/>
    <lineage>
        <taxon>Bacteria</taxon>
        <taxon>Pseudomonadati</taxon>
        <taxon>Pseudomonadota</taxon>
        <taxon>Gammaproteobacteria</taxon>
        <taxon>Chromatiales</taxon>
        <taxon>Ectothiorhodospiraceae</taxon>
        <taxon>Ectothiorhodosinus</taxon>
    </lineage>
</organism>
<dbReference type="EMBL" id="FTPK01000001">
    <property type="protein sequence ID" value="SIT65860.1"/>
    <property type="molecule type" value="Genomic_DNA"/>
</dbReference>
<dbReference type="InterPro" id="IPR027417">
    <property type="entry name" value="P-loop_NTPase"/>
</dbReference>
<dbReference type="GO" id="GO:0005737">
    <property type="term" value="C:cytoplasm"/>
    <property type="evidence" value="ECO:0007669"/>
    <property type="project" value="TreeGrafter"/>
</dbReference>
<keyword evidence="3" id="KW-0131">Cell cycle</keyword>
<dbReference type="PANTHER" id="PTHR12169:SF6">
    <property type="entry name" value="AFG1-LIKE ATPASE"/>
    <property type="match status" value="1"/>
</dbReference>
<evidence type="ECO:0000313" key="3">
    <source>
        <dbReference type="EMBL" id="SIT65860.1"/>
    </source>
</evidence>
<accession>A0A1R3VMP8</accession>
<dbReference type="Proteomes" id="UP000223759">
    <property type="component" value="Unassembled WGS sequence"/>
</dbReference>
<dbReference type="RefSeq" id="WP_076754344.1">
    <property type="nucleotide sequence ID" value="NZ_CP023018.1"/>
</dbReference>
<keyword evidence="3" id="KW-0132">Cell division</keyword>
<dbReference type="AlphaFoldDB" id="A0A1R3VMP8"/>
<dbReference type="OrthoDB" id="9774491at2"/>
<dbReference type="GO" id="GO:0051301">
    <property type="term" value="P:cell division"/>
    <property type="evidence" value="ECO:0007669"/>
    <property type="project" value="UniProtKB-KW"/>
</dbReference>
<gene>
    <name evidence="3" type="ORF">SAMN05216526_0315</name>
</gene>
<keyword evidence="4" id="KW-1185">Reference proteome</keyword>
<reference evidence="3 4" key="1">
    <citation type="submission" date="2017-01" db="EMBL/GenBank/DDBJ databases">
        <authorList>
            <person name="Mah S.A."/>
            <person name="Swanson W.J."/>
            <person name="Moy G.W."/>
            <person name="Vacquier V.D."/>
        </authorList>
    </citation>
    <scope>NUCLEOTIDE SEQUENCE [LARGE SCALE GENOMIC DNA]</scope>
    <source>
        <strain evidence="3 4">M9</strain>
    </source>
</reference>
<dbReference type="InterPro" id="IPR005654">
    <property type="entry name" value="ATPase_AFG1-like"/>
</dbReference>
<evidence type="ECO:0000313" key="4">
    <source>
        <dbReference type="Proteomes" id="UP000223759"/>
    </source>
</evidence>
<dbReference type="NCBIfam" id="NF040713">
    <property type="entry name" value="ZapE"/>
    <property type="match status" value="1"/>
</dbReference>
<evidence type="ECO:0000256" key="1">
    <source>
        <dbReference type="ARBA" id="ARBA00022741"/>
    </source>
</evidence>
<keyword evidence="1" id="KW-0547">Nucleotide-binding</keyword>
<protein>
    <submittedName>
        <fullName evidence="3">Cell division protein ZapE</fullName>
    </submittedName>
</protein>
<proteinExistence type="predicted"/>